<dbReference type="EMBL" id="JAJAQC010000043">
    <property type="protein sequence ID" value="MDA0566877.1"/>
    <property type="molecule type" value="Genomic_DNA"/>
</dbReference>
<evidence type="ECO:0000313" key="2">
    <source>
        <dbReference type="Proteomes" id="UP001140076"/>
    </source>
</evidence>
<accession>A0A9X3SGG9</accession>
<dbReference type="Proteomes" id="UP001140076">
    <property type="component" value="Unassembled WGS sequence"/>
</dbReference>
<reference evidence="1" key="1">
    <citation type="submission" date="2021-10" db="EMBL/GenBank/DDBJ databases">
        <title>Streptomonospora sp. nov., isolated from mangrove soil.</title>
        <authorList>
            <person name="Chen X."/>
            <person name="Ge X."/>
            <person name="Liu W."/>
        </authorList>
    </citation>
    <scope>NUCLEOTIDE SEQUENCE</scope>
    <source>
        <strain evidence="1">S1-112</strain>
    </source>
</reference>
<dbReference type="InterPro" id="IPR016181">
    <property type="entry name" value="Acyl_CoA_acyltransferase"/>
</dbReference>
<protein>
    <submittedName>
        <fullName evidence="1">GNAT family N-acetyltransferase</fullName>
    </submittedName>
</protein>
<proteinExistence type="predicted"/>
<name>A0A9X3SGG9_9ACTN</name>
<dbReference type="AlphaFoldDB" id="A0A9X3SGG9"/>
<gene>
    <name evidence="1" type="ORF">LG943_21540</name>
</gene>
<dbReference type="RefSeq" id="WP_270074132.1">
    <property type="nucleotide sequence ID" value="NZ_JAJAQC010000043.1"/>
</dbReference>
<dbReference type="Gene3D" id="3.40.630.30">
    <property type="match status" value="1"/>
</dbReference>
<dbReference type="SUPFAM" id="SSF55729">
    <property type="entry name" value="Acyl-CoA N-acyltransferases (Nat)"/>
    <property type="match status" value="1"/>
</dbReference>
<evidence type="ECO:0000313" key="1">
    <source>
        <dbReference type="EMBL" id="MDA0566877.1"/>
    </source>
</evidence>
<sequence>MAAQERPEVREAHAGDVEAIVALAEERRAAYRPHAPGFWDPAPDARDRHRARVARLAADPRALVLAARRGPRLSGCLMAVLGPSAEVYAPGGPLAYVEDFWVADPGDWWGSGAALIEAARPRLAALGAVRMVVESGGHDAAKRAFLWRSGLSLAAEWYHAPLR</sequence>
<comment type="caution">
    <text evidence="1">The sequence shown here is derived from an EMBL/GenBank/DDBJ whole genome shotgun (WGS) entry which is preliminary data.</text>
</comment>
<keyword evidence="2" id="KW-1185">Reference proteome</keyword>
<organism evidence="1 2">
    <name type="scientific">Streptomonospora mangrovi</name>
    <dbReference type="NCBI Taxonomy" id="2883123"/>
    <lineage>
        <taxon>Bacteria</taxon>
        <taxon>Bacillati</taxon>
        <taxon>Actinomycetota</taxon>
        <taxon>Actinomycetes</taxon>
        <taxon>Streptosporangiales</taxon>
        <taxon>Nocardiopsidaceae</taxon>
        <taxon>Streptomonospora</taxon>
    </lineage>
</organism>